<proteinExistence type="predicted"/>
<gene>
    <name evidence="2" type="ORF">S12H4_11688</name>
</gene>
<accession>X1SFT6</accession>
<name>X1SFT6_9ZZZZ</name>
<feature type="region of interest" description="Disordered" evidence="1">
    <location>
        <begin position="1"/>
        <end position="29"/>
    </location>
</feature>
<evidence type="ECO:0000256" key="1">
    <source>
        <dbReference type="SAM" id="MobiDB-lite"/>
    </source>
</evidence>
<reference evidence="2" key="1">
    <citation type="journal article" date="2014" name="Front. Microbiol.">
        <title>High frequency of phylogenetically diverse reductive dehalogenase-homologous genes in deep subseafloor sedimentary metagenomes.</title>
        <authorList>
            <person name="Kawai M."/>
            <person name="Futagami T."/>
            <person name="Toyoda A."/>
            <person name="Takaki Y."/>
            <person name="Nishi S."/>
            <person name="Hori S."/>
            <person name="Arai W."/>
            <person name="Tsubouchi T."/>
            <person name="Morono Y."/>
            <person name="Uchiyama I."/>
            <person name="Ito T."/>
            <person name="Fujiyama A."/>
            <person name="Inagaki F."/>
            <person name="Takami H."/>
        </authorList>
    </citation>
    <scope>NUCLEOTIDE SEQUENCE</scope>
    <source>
        <strain evidence="2">Expedition CK06-06</strain>
    </source>
</reference>
<feature type="compositionally biased region" description="Acidic residues" evidence="1">
    <location>
        <begin position="16"/>
        <end position="29"/>
    </location>
</feature>
<dbReference type="EMBL" id="BARW01005322">
    <property type="protein sequence ID" value="GAI77971.1"/>
    <property type="molecule type" value="Genomic_DNA"/>
</dbReference>
<sequence>EEAKGKGGVKIPELPDWTEEEAEVAEETVLEQVGQPRVRRGKTLFEKWLERRRKKKGEPERPPFDGRPFDQEGGRGFMGRSEDDL</sequence>
<organism evidence="2">
    <name type="scientific">marine sediment metagenome</name>
    <dbReference type="NCBI Taxonomy" id="412755"/>
    <lineage>
        <taxon>unclassified sequences</taxon>
        <taxon>metagenomes</taxon>
        <taxon>ecological metagenomes</taxon>
    </lineage>
</organism>
<comment type="caution">
    <text evidence="2">The sequence shown here is derived from an EMBL/GenBank/DDBJ whole genome shotgun (WGS) entry which is preliminary data.</text>
</comment>
<feature type="region of interest" description="Disordered" evidence="1">
    <location>
        <begin position="50"/>
        <end position="85"/>
    </location>
</feature>
<dbReference type="AlphaFoldDB" id="X1SFT6"/>
<evidence type="ECO:0000313" key="2">
    <source>
        <dbReference type="EMBL" id="GAI77971.1"/>
    </source>
</evidence>
<protein>
    <submittedName>
        <fullName evidence="2">Uncharacterized protein</fullName>
    </submittedName>
</protein>
<feature type="non-terminal residue" evidence="2">
    <location>
        <position position="1"/>
    </location>
</feature>
<feature type="compositionally biased region" description="Basic and acidic residues" evidence="1">
    <location>
        <begin position="57"/>
        <end position="73"/>
    </location>
</feature>